<proteinExistence type="predicted"/>
<comment type="caution">
    <text evidence="1">The sequence shown here is derived from an EMBL/GenBank/DDBJ whole genome shotgun (WGS) entry which is preliminary data.</text>
</comment>
<name>A0AA39SNT5_ACESA</name>
<gene>
    <name evidence="1" type="ORF">LWI29_007691</name>
</gene>
<sequence length="134" mass="14714">MNASWNVNLGHDIMETSWNAMSKIMNASWNVNLGYGILFRNIMEIKIMESFMESLGGYGNITETSLYDIDIGAEDCAEKAKALDKLSQIEDAENIARGAAHPEQDLVEHTYVPDPNIAFGPNTAPVPEVQPQAG</sequence>
<dbReference type="EMBL" id="JAUESC010000167">
    <property type="protein sequence ID" value="KAK0594008.1"/>
    <property type="molecule type" value="Genomic_DNA"/>
</dbReference>
<protein>
    <submittedName>
        <fullName evidence="1">Uncharacterized protein</fullName>
    </submittedName>
</protein>
<reference evidence="1" key="1">
    <citation type="journal article" date="2022" name="Plant J.">
        <title>Strategies of tolerance reflected in two North American maple genomes.</title>
        <authorList>
            <person name="McEvoy S.L."/>
            <person name="Sezen U.U."/>
            <person name="Trouern-Trend A."/>
            <person name="McMahon S.M."/>
            <person name="Schaberg P.G."/>
            <person name="Yang J."/>
            <person name="Wegrzyn J.L."/>
            <person name="Swenson N.G."/>
        </authorList>
    </citation>
    <scope>NUCLEOTIDE SEQUENCE</scope>
    <source>
        <strain evidence="1">NS2018</strain>
    </source>
</reference>
<dbReference type="Proteomes" id="UP001168877">
    <property type="component" value="Unassembled WGS sequence"/>
</dbReference>
<accession>A0AA39SNT5</accession>
<dbReference type="AlphaFoldDB" id="A0AA39SNT5"/>
<organism evidence="1 2">
    <name type="scientific">Acer saccharum</name>
    <name type="common">Sugar maple</name>
    <dbReference type="NCBI Taxonomy" id="4024"/>
    <lineage>
        <taxon>Eukaryota</taxon>
        <taxon>Viridiplantae</taxon>
        <taxon>Streptophyta</taxon>
        <taxon>Embryophyta</taxon>
        <taxon>Tracheophyta</taxon>
        <taxon>Spermatophyta</taxon>
        <taxon>Magnoliopsida</taxon>
        <taxon>eudicotyledons</taxon>
        <taxon>Gunneridae</taxon>
        <taxon>Pentapetalae</taxon>
        <taxon>rosids</taxon>
        <taxon>malvids</taxon>
        <taxon>Sapindales</taxon>
        <taxon>Sapindaceae</taxon>
        <taxon>Hippocastanoideae</taxon>
        <taxon>Acereae</taxon>
        <taxon>Acer</taxon>
    </lineage>
</organism>
<keyword evidence="2" id="KW-1185">Reference proteome</keyword>
<reference evidence="1" key="2">
    <citation type="submission" date="2023-06" db="EMBL/GenBank/DDBJ databases">
        <authorList>
            <person name="Swenson N.G."/>
            <person name="Wegrzyn J.L."/>
            <person name="Mcevoy S.L."/>
        </authorList>
    </citation>
    <scope>NUCLEOTIDE SEQUENCE</scope>
    <source>
        <strain evidence="1">NS2018</strain>
        <tissue evidence="1">Leaf</tissue>
    </source>
</reference>
<evidence type="ECO:0000313" key="1">
    <source>
        <dbReference type="EMBL" id="KAK0594008.1"/>
    </source>
</evidence>
<evidence type="ECO:0000313" key="2">
    <source>
        <dbReference type="Proteomes" id="UP001168877"/>
    </source>
</evidence>